<dbReference type="Gene3D" id="3.40.309.10">
    <property type="entry name" value="Aldehyde Dehydrogenase, Chain A, domain 2"/>
    <property type="match status" value="1"/>
</dbReference>
<organism evidence="3 4">
    <name type="scientific">Microbacterium soli</name>
    <dbReference type="NCBI Taxonomy" id="446075"/>
    <lineage>
        <taxon>Bacteria</taxon>
        <taxon>Bacillati</taxon>
        <taxon>Actinomycetota</taxon>
        <taxon>Actinomycetes</taxon>
        <taxon>Micrococcales</taxon>
        <taxon>Microbacteriaceae</taxon>
        <taxon>Microbacterium</taxon>
    </lineage>
</organism>
<sequence>MMNTSDTRTPVRRGHLIDGRIVPGDEAETFERWNPASGVLIARYARGTRDDVDDAVAAARRAFDSGVWSDMDGMGRMRILTRLANLMTEHREELARLDADEGGKPLRVAMNDTGTAIALMEFAAGLASTDHGDIHTNLGTDFTGLLVREPIGVVGAIVPWNFPLLILCQKVAFALAAGCAVVVKPSEFTSGSALRLAELALDAGVPVGVFNVVTGEGETGQALAEHLDVDMITFTGSTATGRRVLEASKTNLKKTSLELGGKASQIVFADADLDAAVEGVVFGATHNQGECCVAGARLLVQSTIAEEFDRRLVERTRRLRVGGAEIDADYGAMIHERHLENVLQAVEHAREDGAVLLTGGTRLEDPAHAGGLFLSPTVLADVAPETDAFQKEIFGPVLTVTTFDTAEEAVQLANGVAYGLANTIWTSDLGRALTVMRRLRSGTVYVNTTIDGSPQLSFGGYKASGHGREMGRAGFEEFTQLKAVQIRTGDRSGTFGLRD</sequence>
<dbReference type="RefSeq" id="WP_344817965.1">
    <property type="nucleotide sequence ID" value="NZ_BAABCP010000001.1"/>
</dbReference>
<accession>A0ABP7MVG5</accession>
<name>A0ABP7MVG5_9MICO</name>
<dbReference type="Proteomes" id="UP001501591">
    <property type="component" value="Unassembled WGS sequence"/>
</dbReference>
<dbReference type="SUPFAM" id="SSF53720">
    <property type="entry name" value="ALDH-like"/>
    <property type="match status" value="1"/>
</dbReference>
<dbReference type="InterPro" id="IPR015590">
    <property type="entry name" value="Aldehyde_DH_dom"/>
</dbReference>
<evidence type="ECO:0000313" key="3">
    <source>
        <dbReference type="EMBL" id="GAA3929660.1"/>
    </source>
</evidence>
<comment type="caution">
    <text evidence="3">The sequence shown here is derived from an EMBL/GenBank/DDBJ whole genome shotgun (WGS) entry which is preliminary data.</text>
</comment>
<dbReference type="Pfam" id="PF00171">
    <property type="entry name" value="Aldedh"/>
    <property type="match status" value="1"/>
</dbReference>
<dbReference type="Gene3D" id="3.40.605.10">
    <property type="entry name" value="Aldehyde Dehydrogenase, Chain A, domain 1"/>
    <property type="match status" value="1"/>
</dbReference>
<dbReference type="InterPro" id="IPR016163">
    <property type="entry name" value="Ald_DH_C"/>
</dbReference>
<evidence type="ECO:0000256" key="1">
    <source>
        <dbReference type="ARBA" id="ARBA00023002"/>
    </source>
</evidence>
<dbReference type="EMBL" id="BAABCP010000001">
    <property type="protein sequence ID" value="GAA3929660.1"/>
    <property type="molecule type" value="Genomic_DNA"/>
</dbReference>
<keyword evidence="4" id="KW-1185">Reference proteome</keyword>
<feature type="domain" description="Aldehyde dehydrogenase" evidence="2">
    <location>
        <begin position="24"/>
        <end position="484"/>
    </location>
</feature>
<evidence type="ECO:0000259" key="2">
    <source>
        <dbReference type="Pfam" id="PF00171"/>
    </source>
</evidence>
<dbReference type="PANTHER" id="PTHR11699">
    <property type="entry name" value="ALDEHYDE DEHYDROGENASE-RELATED"/>
    <property type="match status" value="1"/>
</dbReference>
<reference evidence="4" key="1">
    <citation type="journal article" date="2019" name="Int. J. Syst. Evol. Microbiol.">
        <title>The Global Catalogue of Microorganisms (GCM) 10K type strain sequencing project: providing services to taxonomists for standard genome sequencing and annotation.</title>
        <authorList>
            <consortium name="The Broad Institute Genomics Platform"/>
            <consortium name="The Broad Institute Genome Sequencing Center for Infectious Disease"/>
            <person name="Wu L."/>
            <person name="Ma J."/>
        </authorList>
    </citation>
    <scope>NUCLEOTIDE SEQUENCE [LARGE SCALE GENOMIC DNA]</scope>
    <source>
        <strain evidence="4">JCM 17024</strain>
    </source>
</reference>
<dbReference type="InterPro" id="IPR016162">
    <property type="entry name" value="Ald_DH_N"/>
</dbReference>
<proteinExistence type="predicted"/>
<gene>
    <name evidence="3" type="ORF">GCM10022383_05490</name>
</gene>
<keyword evidence="1" id="KW-0560">Oxidoreductase</keyword>
<evidence type="ECO:0000313" key="4">
    <source>
        <dbReference type="Proteomes" id="UP001501591"/>
    </source>
</evidence>
<protein>
    <submittedName>
        <fullName evidence="3">Aldehyde dehydrogenase family protein</fullName>
    </submittedName>
</protein>
<dbReference type="InterPro" id="IPR016161">
    <property type="entry name" value="Ald_DH/histidinol_DH"/>
</dbReference>